<dbReference type="InterPro" id="IPR002182">
    <property type="entry name" value="NB-ARC"/>
</dbReference>
<dbReference type="GO" id="GO:0006952">
    <property type="term" value="P:defense response"/>
    <property type="evidence" value="ECO:0007669"/>
    <property type="project" value="UniProtKB-KW"/>
</dbReference>
<proteinExistence type="inferred from homology"/>
<evidence type="ECO:0000259" key="7">
    <source>
        <dbReference type="Pfam" id="PF00931"/>
    </source>
</evidence>
<dbReference type="Pfam" id="PF18052">
    <property type="entry name" value="Rx_N"/>
    <property type="match status" value="1"/>
</dbReference>
<name>A0AAQ3PP35_PASNO</name>
<dbReference type="AlphaFoldDB" id="A0AAQ3PP35"/>
<evidence type="ECO:0000256" key="1">
    <source>
        <dbReference type="ARBA" id="ARBA00008894"/>
    </source>
</evidence>
<evidence type="ECO:0000313" key="10">
    <source>
        <dbReference type="Proteomes" id="UP001341281"/>
    </source>
</evidence>
<gene>
    <name evidence="9" type="ORF">U9M48_001727</name>
</gene>
<keyword evidence="4" id="KW-0547">Nucleotide-binding</keyword>
<evidence type="ECO:0000256" key="4">
    <source>
        <dbReference type="ARBA" id="ARBA00022741"/>
    </source>
</evidence>
<evidence type="ECO:0000256" key="2">
    <source>
        <dbReference type="ARBA" id="ARBA00022614"/>
    </source>
</evidence>
<dbReference type="Gene3D" id="1.20.5.4130">
    <property type="match status" value="1"/>
</dbReference>
<evidence type="ECO:0000256" key="3">
    <source>
        <dbReference type="ARBA" id="ARBA00022737"/>
    </source>
</evidence>
<dbReference type="PANTHER" id="PTHR19338:SF58">
    <property type="entry name" value="OS09G0517100 PROTEIN"/>
    <property type="match status" value="1"/>
</dbReference>
<accession>A0AAQ3PP35</accession>
<dbReference type="InterPro" id="IPR041118">
    <property type="entry name" value="Rx_N"/>
</dbReference>
<dbReference type="EMBL" id="CP144745">
    <property type="protein sequence ID" value="WVZ50481.1"/>
    <property type="molecule type" value="Genomic_DNA"/>
</dbReference>
<keyword evidence="3" id="KW-0677">Repeat</keyword>
<keyword evidence="10" id="KW-1185">Reference proteome</keyword>
<feature type="domain" description="NB-ARC" evidence="7">
    <location>
        <begin position="191"/>
        <end position="370"/>
    </location>
</feature>
<evidence type="ECO:0000256" key="6">
    <source>
        <dbReference type="SAM" id="Coils"/>
    </source>
</evidence>
<dbReference type="Pfam" id="PF00931">
    <property type="entry name" value="NB-ARC"/>
    <property type="match status" value="1"/>
</dbReference>
<dbReference type="InterPro" id="IPR027417">
    <property type="entry name" value="P-loop_NTPase"/>
</dbReference>
<feature type="coiled-coil region" evidence="6">
    <location>
        <begin position="17"/>
        <end position="44"/>
    </location>
</feature>
<reference evidence="9 10" key="1">
    <citation type="submission" date="2024-02" db="EMBL/GenBank/DDBJ databases">
        <title>High-quality chromosome-scale genome assembly of Pensacola bahiagrass (Paspalum notatum Flugge var. saurae).</title>
        <authorList>
            <person name="Vega J.M."/>
            <person name="Podio M."/>
            <person name="Orjuela J."/>
            <person name="Siena L.A."/>
            <person name="Pessino S.C."/>
            <person name="Combes M.C."/>
            <person name="Mariac C."/>
            <person name="Albertini E."/>
            <person name="Pupilli F."/>
            <person name="Ortiz J.P.A."/>
            <person name="Leblanc O."/>
        </authorList>
    </citation>
    <scope>NUCLEOTIDE SEQUENCE [LARGE SCALE GENOMIC DNA]</scope>
    <source>
        <strain evidence="9">R1</strain>
        <tissue evidence="9">Leaf</tissue>
    </source>
</reference>
<evidence type="ECO:0000256" key="5">
    <source>
        <dbReference type="ARBA" id="ARBA00022821"/>
    </source>
</evidence>
<feature type="non-terminal residue" evidence="9">
    <location>
        <position position="624"/>
    </location>
</feature>
<dbReference type="Gene3D" id="3.40.50.300">
    <property type="entry name" value="P-loop containing nucleotide triphosphate hydrolases"/>
    <property type="match status" value="1"/>
</dbReference>
<comment type="similarity">
    <text evidence="1">Belongs to the disease resistance NB-LRR family.</text>
</comment>
<sequence>MADLVLGLAKSAVEGTLTAAKSAIEEEEKLKKTMQRDLMIISDEFEMMRSFLNVAKERATDDMVRTLVRQVRNMALEVEDCIESAVLVDVKKSIWWRRLLVSSCMLAAAAAPAAALDDAVTAIQLLKSRVEAMGQRNERYMTIVGNSGSKPSTEKTHQKALADAAAVGIINEARDAKKKHGRPGDLIELINNIDDALPLQVISVWGAAGDLGVASIIKKTCDDPETCRNFRFRAWVKLMHPFNSHEFIRSLLLQFYTNYCAQKGSASTGLLLKPAEVMTATQGVLIKEFMQLVSDERYIVFLEDVPRVVDWEAVRVYLPDNKKGSCIVVHTQQLEVASLCVRQSHLVLELEQFSPEHSVLVFFNKAKKKHSSSAVVSPRNLIDLIKEDADHTPLRIVSMYKKVDHLEEVSIVNKTCDKYPEIYEKFKYRASVNLVHPFNLEGFIRILLTQLCANYCPRHGSAEDFLKLKGVMDTEGALMKQFAKQVLSNQRYLIFLLDLSSKDDLEAVRDFLPDNKNGSCVVVHIKQLEVARLCVRQAQEFSADHSDCIFFIEDEKDETEHEDEEMVKQKEAEEWFKQHGSKPVDRRADRDYLGSNRPGVWCVFGMVGVGKSYIVKHVYYKQLS</sequence>
<keyword evidence="6" id="KW-0175">Coiled coil</keyword>
<evidence type="ECO:0000259" key="8">
    <source>
        <dbReference type="Pfam" id="PF18052"/>
    </source>
</evidence>
<dbReference type="Proteomes" id="UP001341281">
    <property type="component" value="Chromosome 01"/>
</dbReference>
<dbReference type="SUPFAM" id="SSF52540">
    <property type="entry name" value="P-loop containing nucleoside triphosphate hydrolases"/>
    <property type="match status" value="1"/>
</dbReference>
<dbReference type="PANTHER" id="PTHR19338">
    <property type="entry name" value="TRANSLOCASE OF INNER MITOCHONDRIAL MEMBRANE 13 HOMOLOG"/>
    <property type="match status" value="1"/>
</dbReference>
<dbReference type="GO" id="GO:0043531">
    <property type="term" value="F:ADP binding"/>
    <property type="evidence" value="ECO:0007669"/>
    <property type="project" value="InterPro"/>
</dbReference>
<protein>
    <submittedName>
        <fullName evidence="9">Uncharacterized protein</fullName>
    </submittedName>
</protein>
<feature type="domain" description="Disease resistance N-terminal" evidence="8">
    <location>
        <begin position="13"/>
        <end position="87"/>
    </location>
</feature>
<keyword evidence="5" id="KW-0611">Plant defense</keyword>
<evidence type="ECO:0000313" key="9">
    <source>
        <dbReference type="EMBL" id="WVZ50481.1"/>
    </source>
</evidence>
<organism evidence="9 10">
    <name type="scientific">Paspalum notatum var. saurae</name>
    <dbReference type="NCBI Taxonomy" id="547442"/>
    <lineage>
        <taxon>Eukaryota</taxon>
        <taxon>Viridiplantae</taxon>
        <taxon>Streptophyta</taxon>
        <taxon>Embryophyta</taxon>
        <taxon>Tracheophyta</taxon>
        <taxon>Spermatophyta</taxon>
        <taxon>Magnoliopsida</taxon>
        <taxon>Liliopsida</taxon>
        <taxon>Poales</taxon>
        <taxon>Poaceae</taxon>
        <taxon>PACMAD clade</taxon>
        <taxon>Panicoideae</taxon>
        <taxon>Andropogonodae</taxon>
        <taxon>Paspaleae</taxon>
        <taxon>Paspalinae</taxon>
        <taxon>Paspalum</taxon>
    </lineage>
</organism>
<keyword evidence="2" id="KW-0433">Leucine-rich repeat</keyword>